<gene>
    <name evidence="3" type="ORF">C8E89_109202</name>
</gene>
<evidence type="ECO:0000313" key="4">
    <source>
        <dbReference type="Proteomes" id="UP000247781"/>
    </source>
</evidence>
<dbReference type="InterPro" id="IPR050426">
    <property type="entry name" value="Glycosyltransferase_28"/>
</dbReference>
<dbReference type="GO" id="GO:0017000">
    <property type="term" value="P:antibiotic biosynthetic process"/>
    <property type="evidence" value="ECO:0007669"/>
    <property type="project" value="UniProtKB-ARBA"/>
</dbReference>
<evidence type="ECO:0000259" key="2">
    <source>
        <dbReference type="Pfam" id="PF06722"/>
    </source>
</evidence>
<dbReference type="InterPro" id="IPR002213">
    <property type="entry name" value="UDP_glucos_trans"/>
</dbReference>
<dbReference type="InterPro" id="IPR035595">
    <property type="entry name" value="UDP_glycos_trans_CS"/>
</dbReference>
<keyword evidence="4" id="KW-1185">Reference proteome</keyword>
<dbReference type="RefSeq" id="WP_110316957.1">
    <property type="nucleotide sequence ID" value="NZ_QJJU01000009.1"/>
</dbReference>
<dbReference type="InterPro" id="IPR010610">
    <property type="entry name" value="EryCIII-like_C"/>
</dbReference>
<dbReference type="AlphaFoldDB" id="A0A318HJG3"/>
<dbReference type="PROSITE" id="PS00375">
    <property type="entry name" value="UDPGT"/>
    <property type="match status" value="1"/>
</dbReference>
<accession>A0A318HJG3</accession>
<evidence type="ECO:0000313" key="3">
    <source>
        <dbReference type="EMBL" id="PXX08186.1"/>
    </source>
</evidence>
<dbReference type="PANTHER" id="PTHR48050:SF13">
    <property type="entry name" value="STEROL 3-BETA-GLUCOSYLTRANSFERASE UGT80A2"/>
    <property type="match status" value="1"/>
</dbReference>
<dbReference type="Proteomes" id="UP000247781">
    <property type="component" value="Unassembled WGS sequence"/>
</dbReference>
<dbReference type="PANTHER" id="PTHR48050">
    <property type="entry name" value="STEROL 3-BETA-GLUCOSYLTRANSFERASE"/>
    <property type="match status" value="1"/>
</dbReference>
<dbReference type="Pfam" id="PF06722">
    <property type="entry name" value="EryCIII-like_C"/>
    <property type="match status" value="1"/>
</dbReference>
<dbReference type="GO" id="GO:0016758">
    <property type="term" value="F:hexosyltransferase activity"/>
    <property type="evidence" value="ECO:0007669"/>
    <property type="project" value="UniProtKB-ARBA"/>
</dbReference>
<proteinExistence type="predicted"/>
<dbReference type="EMBL" id="QJJU01000009">
    <property type="protein sequence ID" value="PXX08186.1"/>
    <property type="molecule type" value="Genomic_DNA"/>
</dbReference>
<dbReference type="Gene3D" id="3.40.50.2000">
    <property type="entry name" value="Glycogen Phosphorylase B"/>
    <property type="match status" value="2"/>
</dbReference>
<reference evidence="3 4" key="2">
    <citation type="submission" date="2018-06" db="EMBL/GenBank/DDBJ databases">
        <title>Sequencing of bacterial isolates from soil warming experiment in Harvard Forest, Massachusetts, USA.</title>
        <authorList>
            <person name="Deangelis K.PhD."/>
        </authorList>
    </citation>
    <scope>NUCLEOTIDE SEQUENCE [LARGE SCALE GENOMIC DNA]</scope>
    <source>
        <strain evidence="3 4">GAS496</strain>
    </source>
</reference>
<protein>
    <submittedName>
        <fullName evidence="3">MGT family glycosyltransferase</fullName>
    </submittedName>
</protein>
<organism evidence="3 4">
    <name type="scientific">Mycolicibacterium moriokaense</name>
    <dbReference type="NCBI Taxonomy" id="39691"/>
    <lineage>
        <taxon>Bacteria</taxon>
        <taxon>Bacillati</taxon>
        <taxon>Actinomycetota</taxon>
        <taxon>Actinomycetes</taxon>
        <taxon>Mycobacteriales</taxon>
        <taxon>Mycobacteriaceae</taxon>
        <taxon>Mycolicibacterium</taxon>
    </lineage>
</organism>
<dbReference type="CDD" id="cd03784">
    <property type="entry name" value="GT1_Gtf-like"/>
    <property type="match status" value="1"/>
</dbReference>
<feature type="domain" description="Erythromycin biosynthesis protein CIII-like C-terminal" evidence="2">
    <location>
        <begin position="308"/>
        <end position="398"/>
    </location>
</feature>
<dbReference type="OrthoDB" id="764352at2"/>
<reference evidence="4" key="1">
    <citation type="submission" date="2018-05" db="EMBL/GenBank/DDBJ databases">
        <authorList>
            <person name="Deangelis K."/>
            <person name="Huntemann M."/>
            <person name="Clum A."/>
            <person name="Pillay M."/>
            <person name="Palaniappan K."/>
            <person name="Varghese N."/>
            <person name="Mikhailova N."/>
            <person name="Stamatis D."/>
            <person name="Reddy T."/>
            <person name="Daum C."/>
            <person name="Shapiro N."/>
            <person name="Ivanova N."/>
            <person name="Kyrpides N."/>
            <person name="Woyke T."/>
        </authorList>
    </citation>
    <scope>NUCLEOTIDE SEQUENCE [LARGE SCALE GENOMIC DNA]</scope>
    <source>
        <strain evidence="4">GAS496</strain>
    </source>
</reference>
<sequence>MTRQPTVALFPEPGAWGPTNNLVALGNHLRERDIRTVFVIEESFEGELAARGFEERLMRMAPPPEGEETVGGGWAEFVRETSPQFRRPTIEQLETVTAPIWAEFVDGAEYSHDRLTEIWSELRPDAIVHDCVASFPSVSLAGCPWIRVVSANPLEITDPGIPPVFSGYPSGDRSGWDDFTFEYRRLVDPLVERSSAFHQQCGAPPLPDGEFQYESPYLNLYMYPAELDYERARPLGSTWHRIDTSTRNSDARFDVADKVGTEGKLVYLSLGSLGCMDVPLMQRVIDSLDQTPDRVVVSMGPLHEQLTLGDRMWGEKFVPQTAIVPQCDVMITHGGNNTVGEAFTFGVPTIVLPLFWDQYDNAQRIDECGYGVRLSTYEFTDDELHGTIERLSGDQQLATRLDAASKRLQASPGRVLAADLIEKVANG</sequence>
<dbReference type="GO" id="GO:0008194">
    <property type="term" value="F:UDP-glycosyltransferase activity"/>
    <property type="evidence" value="ECO:0007669"/>
    <property type="project" value="InterPro"/>
</dbReference>
<dbReference type="SUPFAM" id="SSF53756">
    <property type="entry name" value="UDP-Glycosyltransferase/glycogen phosphorylase"/>
    <property type="match status" value="1"/>
</dbReference>
<comment type="caution">
    <text evidence="3">The sequence shown here is derived from an EMBL/GenBank/DDBJ whole genome shotgun (WGS) entry which is preliminary data.</text>
</comment>
<evidence type="ECO:0000256" key="1">
    <source>
        <dbReference type="ARBA" id="ARBA00022679"/>
    </source>
</evidence>
<name>A0A318HJG3_9MYCO</name>
<keyword evidence="1 3" id="KW-0808">Transferase</keyword>